<feature type="domain" description="Glycosyltransferase 2-like" evidence="1">
    <location>
        <begin position="5"/>
        <end position="117"/>
    </location>
</feature>
<evidence type="ECO:0000313" key="3">
    <source>
        <dbReference type="Proteomes" id="UP000321124"/>
    </source>
</evidence>
<dbReference type="InterPro" id="IPR001173">
    <property type="entry name" value="Glyco_trans_2-like"/>
</dbReference>
<keyword evidence="2" id="KW-0808">Transferase</keyword>
<accession>A0A5B8QWS9</accession>
<name>A0A5B8QWS9_9GAMM</name>
<sequence length="308" mass="34890">MKVGIAIPTYNRKELLNGLLDSIPDGFHIYVSDNGNFVTDFLKNNHRVNNIVTHNVVIPMFSNWNASIEAAHGCDYIAITSDDDTYEKNAYAVVSKYVSEYDADVFIFGHKYINGDSAVLGSYCPKRLELHASPNGLAEHFLGVDARMPSIFLKKTFLDEIGYFDDQTFTITAADSELIQRALLLGKVLYVPEVIASYRVWEGSLTNSTQATTKWLTEVDLWTKKIASLAVSSFSESTKNIYDWRLYSDEIFARNLLAGLSILYKQKSYKEISIHLKNNRIPQYASIKTKIRISKYMILACIKRLYGA</sequence>
<evidence type="ECO:0000259" key="1">
    <source>
        <dbReference type="Pfam" id="PF00535"/>
    </source>
</evidence>
<dbReference type="KEGG" id="sdeo:D0436_07875"/>
<dbReference type="SUPFAM" id="SSF53448">
    <property type="entry name" value="Nucleotide-diphospho-sugar transferases"/>
    <property type="match status" value="1"/>
</dbReference>
<reference evidence="2 3" key="1">
    <citation type="journal article" date="2019" name="Ecotoxicol. Environ. Saf.">
        <title>Microbial characterization of heavy metal resistant bacterial strains isolated from an electroplating wastewater treatment plant.</title>
        <authorList>
            <person name="Cai X."/>
            <person name="Zheng X."/>
            <person name="Zhang D."/>
            <person name="Iqbal W."/>
            <person name="Liu C."/>
            <person name="Yang B."/>
            <person name="Zhao X."/>
            <person name="Lu X."/>
            <person name="Mao Y."/>
        </authorList>
    </citation>
    <scope>NUCLEOTIDE SEQUENCE [LARGE SCALE GENOMIC DNA]</scope>
    <source>
        <strain evidence="2 3">Ni1-3</strain>
    </source>
</reference>
<protein>
    <submittedName>
        <fullName evidence="2">Glycosyltransferase family 2 protein</fullName>
    </submittedName>
</protein>
<dbReference type="Proteomes" id="UP000321124">
    <property type="component" value="Chromosome"/>
</dbReference>
<proteinExistence type="predicted"/>
<dbReference type="AlphaFoldDB" id="A0A5B8QWS9"/>
<dbReference type="GO" id="GO:0016758">
    <property type="term" value="F:hexosyltransferase activity"/>
    <property type="evidence" value="ECO:0007669"/>
    <property type="project" value="UniProtKB-ARBA"/>
</dbReference>
<gene>
    <name evidence="2" type="ORF">D0436_07875</name>
</gene>
<dbReference type="Gene3D" id="3.90.550.10">
    <property type="entry name" value="Spore Coat Polysaccharide Biosynthesis Protein SpsA, Chain A"/>
    <property type="match status" value="1"/>
</dbReference>
<dbReference type="PANTHER" id="PTHR22916:SF3">
    <property type="entry name" value="UDP-GLCNAC:BETAGAL BETA-1,3-N-ACETYLGLUCOSAMINYLTRANSFERASE-LIKE PROTEIN 1"/>
    <property type="match status" value="1"/>
</dbReference>
<evidence type="ECO:0000313" key="2">
    <source>
        <dbReference type="EMBL" id="QDZ90396.1"/>
    </source>
</evidence>
<dbReference type="RefSeq" id="WP_208662132.1">
    <property type="nucleotide sequence ID" value="NZ_CP031775.2"/>
</dbReference>
<dbReference type="PANTHER" id="PTHR22916">
    <property type="entry name" value="GLYCOSYLTRANSFERASE"/>
    <property type="match status" value="1"/>
</dbReference>
<dbReference type="InterPro" id="IPR029044">
    <property type="entry name" value="Nucleotide-diphossugar_trans"/>
</dbReference>
<dbReference type="Pfam" id="PF00535">
    <property type="entry name" value="Glycos_transf_2"/>
    <property type="match status" value="1"/>
</dbReference>
<organism evidence="2 3">
    <name type="scientific">Shewanella decolorationis</name>
    <dbReference type="NCBI Taxonomy" id="256839"/>
    <lineage>
        <taxon>Bacteria</taxon>
        <taxon>Pseudomonadati</taxon>
        <taxon>Pseudomonadota</taxon>
        <taxon>Gammaproteobacteria</taxon>
        <taxon>Alteromonadales</taxon>
        <taxon>Shewanellaceae</taxon>
        <taxon>Shewanella</taxon>
    </lineage>
</organism>
<dbReference type="CDD" id="cd00761">
    <property type="entry name" value="Glyco_tranf_GTA_type"/>
    <property type="match status" value="1"/>
</dbReference>
<dbReference type="EMBL" id="CP031775">
    <property type="protein sequence ID" value="QDZ90396.1"/>
    <property type="molecule type" value="Genomic_DNA"/>
</dbReference>